<dbReference type="SMART" id="SM00487">
    <property type="entry name" value="DEXDc"/>
    <property type="match status" value="1"/>
</dbReference>
<dbReference type="InterPro" id="IPR014001">
    <property type="entry name" value="Helicase_ATP-bd"/>
</dbReference>
<sequence>MHLQPDVIESAFDPGTYQRGHRYFLQGRVTDLTDTRSGSSLHYLRATVSGSGNQWYHTTVTVDTMAPWWLHAACTCPVGSYCKHAVAVLLAARAEAEKSARPTLSREEVLGIDFREWLNNVRQRKALPSRNTGLVFLLDTDDSAGDVTISCQKVNILKSGKLGKARSVMPWHRPDLEQSPPGYVQKPDIEPLLWIQQLVGFNRPTPVVRGIAGARFLASALETERLVWARLDNCPFSRGEPVTAELLWQQDNNGNFLLSPSTRDGLVLLPTDPPWYLDIPGHKAGPLSLPMDTDTWFLLLDAPPIPPTLLEKHARELSDLLAPADTALPETIRLPEEVRDAPVPVLQLFQIPGPQSSPLKIARLRFDYGGLLLEEYDVSGEDPVRHMDDAQSLLIFRDIAFERQCVENLEDFLFLFELDRTWAESLPDRMDLDQTLPAPSQWLDFLAWELPRLTEAGWRIEMDDSFDVPVAEASDWYGRTEASDQPGWFEVELGIEHDGRRIDLIPLLEEGLQHLDIGVSLDDNEHLDLPENLWLHDGESLIRVSSDRVRPMLETLVHLFHRGFSATTDEGRLSLPRLDAAMLAGTSAAQWESGDQLRKLGQQLAGFTGLATVEPPEGLNATLRHYQQDGLNWLNFLRQAELGGVLADDMGLGKTLQTLACILEEKQSGRLQQPALVVCPTSVIPNWKAEAARFTPGLRVLVIHGPKRQPLFDQAGDTDLIITSYPLLHRDVDHHEALAYSMAFFDEAQNLKNPKAAVSKAARRLTATNRIALTGTPMENHLGELWSLFDLVLPGYLGTGAEFREFYRNPLERNGDQDQHYHLGRRIHPFLLRRTKDQVTPELPEKTEMVKLVELNSVQKDLYETVRASMNAKIRQLMNEKGVARSQIEILEALLKLRQICCHPDLLRSSEQPLASAKLDYLLGMITELLEEGRRIIVFSQFTSMLTILEKTLTSMGLDYVKLTGKTQNREKPVQDFQAGKVPLFLISLKAGGAGLNLTAADCVIHYDPWWNPAVEQQATDRAWRIGQDKPVFVYRLICEGTVEERIQALQERKARLADGLYGKAGKFSAALTAEDVQVLFQPLGRE</sequence>
<dbReference type="RefSeq" id="WP_379888302.1">
    <property type="nucleotide sequence ID" value="NZ_JBHSDI010000049.1"/>
</dbReference>
<dbReference type="Pfam" id="PF00271">
    <property type="entry name" value="Helicase_C"/>
    <property type="match status" value="1"/>
</dbReference>
<proteinExistence type="predicted"/>
<evidence type="ECO:0000313" key="8">
    <source>
        <dbReference type="Proteomes" id="UP001595798"/>
    </source>
</evidence>
<dbReference type="PROSITE" id="PS51194">
    <property type="entry name" value="HELICASE_CTER"/>
    <property type="match status" value="1"/>
</dbReference>
<dbReference type="InterPro" id="IPR001650">
    <property type="entry name" value="Helicase_C-like"/>
</dbReference>
<keyword evidence="3" id="KW-0863">Zinc-finger</keyword>
<dbReference type="PROSITE" id="PS51192">
    <property type="entry name" value="HELICASE_ATP_BIND_1"/>
    <property type="match status" value="1"/>
</dbReference>
<keyword evidence="2" id="KW-0547">Nucleotide-binding</keyword>
<evidence type="ECO:0000256" key="3">
    <source>
        <dbReference type="PROSITE-ProRule" id="PRU00325"/>
    </source>
</evidence>
<dbReference type="InterPro" id="IPR000330">
    <property type="entry name" value="SNF2_N"/>
</dbReference>
<name>A0ABV8QK81_9GAMM</name>
<feature type="domain" description="SWIM-type" evidence="4">
    <location>
        <begin position="56"/>
        <end position="93"/>
    </location>
</feature>
<keyword evidence="2" id="KW-0067">ATP-binding</keyword>
<evidence type="ECO:0000259" key="6">
    <source>
        <dbReference type="PROSITE" id="PS51194"/>
    </source>
</evidence>
<dbReference type="CDD" id="cd18012">
    <property type="entry name" value="DEXQc_arch_SWI2_SNF2"/>
    <property type="match status" value="1"/>
</dbReference>
<dbReference type="Pfam" id="PF04434">
    <property type="entry name" value="SWIM"/>
    <property type="match status" value="1"/>
</dbReference>
<organism evidence="7 8">
    <name type="scientific">Marinobacter lacisalsi</name>
    <dbReference type="NCBI Taxonomy" id="475979"/>
    <lineage>
        <taxon>Bacteria</taxon>
        <taxon>Pseudomonadati</taxon>
        <taxon>Pseudomonadota</taxon>
        <taxon>Gammaproteobacteria</taxon>
        <taxon>Pseudomonadales</taxon>
        <taxon>Marinobacteraceae</taxon>
        <taxon>Marinobacter</taxon>
    </lineage>
</organism>
<dbReference type="InterPro" id="IPR027417">
    <property type="entry name" value="P-loop_NTPase"/>
</dbReference>
<reference evidence="8" key="1">
    <citation type="journal article" date="2019" name="Int. J. Syst. Evol. Microbiol.">
        <title>The Global Catalogue of Microorganisms (GCM) 10K type strain sequencing project: providing services to taxonomists for standard genome sequencing and annotation.</title>
        <authorList>
            <consortium name="The Broad Institute Genomics Platform"/>
            <consortium name="The Broad Institute Genome Sequencing Center for Infectious Disease"/>
            <person name="Wu L."/>
            <person name="Ma J."/>
        </authorList>
    </citation>
    <scope>NUCLEOTIDE SEQUENCE [LARGE SCALE GENOMIC DNA]</scope>
    <source>
        <strain evidence="8">CECT 7297</strain>
    </source>
</reference>
<evidence type="ECO:0000313" key="7">
    <source>
        <dbReference type="EMBL" id="MFC4260108.1"/>
    </source>
</evidence>
<protein>
    <submittedName>
        <fullName evidence="7">SNF2-related protein</fullName>
    </submittedName>
</protein>
<evidence type="ECO:0000259" key="4">
    <source>
        <dbReference type="PROSITE" id="PS50966"/>
    </source>
</evidence>
<comment type="caution">
    <text evidence="7">The sequence shown here is derived from an EMBL/GenBank/DDBJ whole genome shotgun (WGS) entry which is preliminary data.</text>
</comment>
<keyword evidence="3" id="KW-0479">Metal-binding</keyword>
<keyword evidence="1" id="KW-0378">Hydrolase</keyword>
<dbReference type="InterPro" id="IPR038718">
    <property type="entry name" value="SNF2-like_sf"/>
</dbReference>
<dbReference type="PANTHER" id="PTHR10799">
    <property type="entry name" value="SNF2/RAD54 HELICASE FAMILY"/>
    <property type="match status" value="1"/>
</dbReference>
<evidence type="ECO:0000256" key="2">
    <source>
        <dbReference type="ARBA" id="ARBA00022806"/>
    </source>
</evidence>
<dbReference type="EMBL" id="JBHSDI010000049">
    <property type="protein sequence ID" value="MFC4260108.1"/>
    <property type="molecule type" value="Genomic_DNA"/>
</dbReference>
<dbReference type="CDD" id="cd18793">
    <property type="entry name" value="SF2_C_SNF"/>
    <property type="match status" value="1"/>
</dbReference>
<accession>A0ABV8QK81</accession>
<dbReference type="SUPFAM" id="SSF52540">
    <property type="entry name" value="P-loop containing nucleoside triphosphate hydrolases"/>
    <property type="match status" value="2"/>
</dbReference>
<dbReference type="Proteomes" id="UP001595798">
    <property type="component" value="Unassembled WGS sequence"/>
</dbReference>
<dbReference type="Pfam" id="PF00176">
    <property type="entry name" value="SNF2-rel_dom"/>
    <property type="match status" value="1"/>
</dbReference>
<dbReference type="SMART" id="SM00490">
    <property type="entry name" value="HELICc"/>
    <property type="match status" value="1"/>
</dbReference>
<gene>
    <name evidence="7" type="ORF">ACFOZ5_13875</name>
</gene>
<keyword evidence="2" id="KW-0347">Helicase</keyword>
<evidence type="ECO:0000259" key="5">
    <source>
        <dbReference type="PROSITE" id="PS51192"/>
    </source>
</evidence>
<feature type="domain" description="Helicase C-terminal" evidence="6">
    <location>
        <begin position="921"/>
        <end position="1069"/>
    </location>
</feature>
<dbReference type="Gene3D" id="3.40.50.300">
    <property type="entry name" value="P-loop containing nucleotide triphosphate hydrolases"/>
    <property type="match status" value="1"/>
</dbReference>
<keyword evidence="3" id="KW-0862">Zinc</keyword>
<dbReference type="InterPro" id="IPR049730">
    <property type="entry name" value="SNF2/RAD54-like_C"/>
</dbReference>
<dbReference type="InterPro" id="IPR007527">
    <property type="entry name" value="Znf_SWIM"/>
</dbReference>
<dbReference type="PROSITE" id="PS50966">
    <property type="entry name" value="ZF_SWIM"/>
    <property type="match status" value="1"/>
</dbReference>
<feature type="domain" description="Helicase ATP-binding" evidence="5">
    <location>
        <begin position="635"/>
        <end position="795"/>
    </location>
</feature>
<evidence type="ECO:0000256" key="1">
    <source>
        <dbReference type="ARBA" id="ARBA00022801"/>
    </source>
</evidence>
<dbReference type="Gene3D" id="3.40.50.10810">
    <property type="entry name" value="Tandem AAA-ATPase domain"/>
    <property type="match status" value="1"/>
</dbReference>
<keyword evidence="8" id="KW-1185">Reference proteome</keyword>